<evidence type="ECO:0000313" key="1">
    <source>
        <dbReference type="EMBL" id="QQP87548.1"/>
    </source>
</evidence>
<dbReference type="EMBL" id="CP067420">
    <property type="protein sequence ID" value="QQP87548.1"/>
    <property type="molecule type" value="Genomic_DNA"/>
</dbReference>
<organism evidence="1 2">
    <name type="scientific">Skermanella cutis</name>
    <dbReference type="NCBI Taxonomy" id="2775420"/>
    <lineage>
        <taxon>Bacteria</taxon>
        <taxon>Pseudomonadati</taxon>
        <taxon>Pseudomonadota</taxon>
        <taxon>Alphaproteobacteria</taxon>
        <taxon>Rhodospirillales</taxon>
        <taxon>Azospirillaceae</taxon>
        <taxon>Skermanella</taxon>
    </lineage>
</organism>
<name>A0ABX7AZW0_9PROT</name>
<evidence type="ECO:0008006" key="3">
    <source>
        <dbReference type="Google" id="ProtNLM"/>
    </source>
</evidence>
<gene>
    <name evidence="1" type="ORF">IGS68_15720</name>
</gene>
<accession>A0ABX7AZW0</accession>
<protein>
    <recommendedName>
        <fullName evidence="3">DUF91 domain-containing protein</fullName>
    </recommendedName>
</protein>
<proteinExistence type="predicted"/>
<reference evidence="1" key="1">
    <citation type="submission" date="2021-02" db="EMBL/GenBank/DDBJ databases">
        <title>Skermanella TT6 skin isolate.</title>
        <authorList>
            <person name="Lee K."/>
            <person name="Ganzorig M."/>
        </authorList>
    </citation>
    <scope>NUCLEOTIDE SEQUENCE</scope>
    <source>
        <strain evidence="1">TT6</strain>
    </source>
</reference>
<keyword evidence="2" id="KW-1185">Reference proteome</keyword>
<dbReference type="Proteomes" id="UP000595197">
    <property type="component" value="Chromosome"/>
</dbReference>
<dbReference type="Gene3D" id="3.40.1350.10">
    <property type="match status" value="1"/>
</dbReference>
<dbReference type="RefSeq" id="WP_201070882.1">
    <property type="nucleotide sequence ID" value="NZ_CP067420.1"/>
</dbReference>
<sequence length="401" mass="43410">MNRALGSPVLVSGECAAVLERVTLQPGKGEGYSEAWLQRLIHNYPACLPIDDIEPGFGMPVAVCMELPTAHGPIDNVLLTPEGNIVLVEAKLWRNPQARREVVAQALDYASCLFSMDYEALEAAALKGVFTGPDKPSRLYDLMPGDALDEAAFIDAVNANLRRGRILIIVAGDGIRTEVERLADSLQSHAGFHFTLALVELAVFGAGGPDSLLVLPRTVAKTVMIERGVVRVDDRRTTVVTSMPSPSAAPTAAKPLPGTISSEQFFEEIAKRNPEVPAHLQRFLNDLLPLGIAPEFRRSLILRWTSPAGSTVNLGYIKTNGELWTDLTSHKAPKALAHRYVQELADALGFEVDTQSSTGACFVAKNGKPPRIDAILDKLDAWQAVIENFVTALRSETAQDS</sequence>
<dbReference type="InterPro" id="IPR011856">
    <property type="entry name" value="tRNA_endonuc-like_dom_sf"/>
</dbReference>
<evidence type="ECO:0000313" key="2">
    <source>
        <dbReference type="Proteomes" id="UP000595197"/>
    </source>
</evidence>